<feature type="compositionally biased region" description="Polar residues" evidence="4">
    <location>
        <begin position="30"/>
        <end position="47"/>
    </location>
</feature>
<organism evidence="6 7">
    <name type="scientific">Alteromonas arenosi</name>
    <dbReference type="NCBI Taxonomy" id="3055817"/>
    <lineage>
        <taxon>Bacteria</taxon>
        <taxon>Pseudomonadati</taxon>
        <taxon>Pseudomonadota</taxon>
        <taxon>Gammaproteobacteria</taxon>
        <taxon>Alteromonadales</taxon>
        <taxon>Alteromonadaceae</taxon>
        <taxon>Alteromonas/Salinimonas group</taxon>
        <taxon>Alteromonas</taxon>
    </lineage>
</organism>
<evidence type="ECO:0000256" key="2">
    <source>
        <dbReference type="ARBA" id="ARBA00009149"/>
    </source>
</evidence>
<dbReference type="InterPro" id="IPR001635">
    <property type="entry name" value="Flag_hook_Flik"/>
</dbReference>
<keyword evidence="7" id="KW-1185">Reference proteome</keyword>
<dbReference type="CDD" id="cd17470">
    <property type="entry name" value="T3SS_Flik_C"/>
    <property type="match status" value="1"/>
</dbReference>
<dbReference type="InterPro" id="IPR052563">
    <property type="entry name" value="FliK"/>
</dbReference>
<dbReference type="PANTHER" id="PTHR37533:SF2">
    <property type="entry name" value="FLAGELLAR HOOK-LENGTH CONTROL PROTEIN"/>
    <property type="match status" value="1"/>
</dbReference>
<keyword evidence="6" id="KW-0282">Flagellum</keyword>
<evidence type="ECO:0000256" key="3">
    <source>
        <dbReference type="ARBA" id="ARBA00022795"/>
    </source>
</evidence>
<comment type="caution">
    <text evidence="6">The sequence shown here is derived from an EMBL/GenBank/DDBJ whole genome shotgun (WGS) entry which is preliminary data.</text>
</comment>
<dbReference type="EMBL" id="JAUCBP010000006">
    <property type="protein sequence ID" value="MDM7860121.1"/>
    <property type="molecule type" value="Genomic_DNA"/>
</dbReference>
<evidence type="ECO:0000313" key="6">
    <source>
        <dbReference type="EMBL" id="MDM7860121.1"/>
    </source>
</evidence>
<dbReference type="Proteomes" id="UP001234343">
    <property type="component" value="Unassembled WGS sequence"/>
</dbReference>
<dbReference type="Gene3D" id="3.30.750.140">
    <property type="match status" value="1"/>
</dbReference>
<name>A0ABT7SVB4_9ALTE</name>
<feature type="domain" description="Flagellar hook-length control protein-like C-terminal" evidence="5">
    <location>
        <begin position="524"/>
        <end position="605"/>
    </location>
</feature>
<dbReference type="PANTHER" id="PTHR37533">
    <property type="entry name" value="FLAGELLAR HOOK-LENGTH CONTROL PROTEIN"/>
    <property type="match status" value="1"/>
</dbReference>
<keyword evidence="6" id="KW-0966">Cell projection</keyword>
<evidence type="ECO:0000256" key="4">
    <source>
        <dbReference type="SAM" id="MobiDB-lite"/>
    </source>
</evidence>
<gene>
    <name evidence="6" type="ORF">QTP81_05895</name>
</gene>
<feature type="compositionally biased region" description="Low complexity" evidence="4">
    <location>
        <begin position="595"/>
        <end position="612"/>
    </location>
</feature>
<protein>
    <submittedName>
        <fullName evidence="6">Flagellar hook-length control protein FliK</fullName>
    </submittedName>
</protein>
<evidence type="ECO:0000313" key="7">
    <source>
        <dbReference type="Proteomes" id="UP001234343"/>
    </source>
</evidence>
<accession>A0ABT7SVB4</accession>
<evidence type="ECO:0000259" key="5">
    <source>
        <dbReference type="Pfam" id="PF02120"/>
    </source>
</evidence>
<dbReference type="InterPro" id="IPR038610">
    <property type="entry name" value="FliK-like_C_sf"/>
</dbReference>
<keyword evidence="6" id="KW-0969">Cilium</keyword>
<dbReference type="InterPro" id="IPR021136">
    <property type="entry name" value="Flagellar_hook_control-like_C"/>
</dbReference>
<sequence length="646" mass="69317">MQHIAPLQTDLAAKPAGDVALDSEQMWLGTGSQSAGESGQAFSQVLTSEKRAQQSDASKPSQKALNDSTEQKSAQSGVTSTEATAEETEVSAAVDPKPKVVSKIEPADTTEMTEQVAISEGAKQSAGASEEVLPLPIIVKELPIDPQIDPQLIANQEEINWVDLVEQVQLLGKDSLGKAQVTENNGATTYDGTDVSNFIDELQITGEQSSLQAVEQAPVVIQLPLDIEQKIAQTESAVELVIDINKQVTEQNVDPVNIENDLYVEPLNIENDLYVGPIEALDGVIALPGVEQSDEAQNEALVTMLQSLLASDDESTETLESAQILETVAATQSDATDRAQAPVIVSPGQLTLQPQNNDKAAIDVVIKGSEEQQLRTLETLTQLINDGSNTPLSQNQQQNLIAALQAGISEYKEQLKQGREPGISLKSLVNEALVAADIPQANQGDMAIAKVTEQVAQTLVLADAVQQLRRDSDELLRHAQVRTDASSSDVAQLVEGQRNTQSQAVLDKPANILKPEGQTQFAEKIRWIVNARNSFAEIRLDPPELGSVQVKVNMAGEAAAVSFVVQSQQARDALDQALPRLRDMLNQQGIELGQSSVQQDNQQQQGEQQQGQFAEGNADDGMDEIAGEVIEQRVVNGSAGGIDFYA</sequence>
<comment type="similarity">
    <text evidence="2">Belongs to the FliK family.</text>
</comment>
<feature type="compositionally biased region" description="Polar residues" evidence="4">
    <location>
        <begin position="54"/>
        <end position="77"/>
    </location>
</feature>
<reference evidence="6 7" key="1">
    <citation type="submission" date="2023-06" db="EMBL/GenBank/DDBJ databases">
        <title>Alteromonas sp. ASW11-36 isolated from intertidal sand.</title>
        <authorList>
            <person name="Li Y."/>
        </authorList>
    </citation>
    <scope>NUCLEOTIDE SEQUENCE [LARGE SCALE GENOMIC DNA]</scope>
    <source>
        <strain evidence="6 7">ASW11-36</strain>
    </source>
</reference>
<proteinExistence type="inferred from homology"/>
<dbReference type="Pfam" id="PF02120">
    <property type="entry name" value="Flg_hook"/>
    <property type="match status" value="1"/>
</dbReference>
<dbReference type="RefSeq" id="WP_289364357.1">
    <property type="nucleotide sequence ID" value="NZ_JAUCBP010000006.1"/>
</dbReference>
<feature type="region of interest" description="Disordered" evidence="4">
    <location>
        <begin position="595"/>
        <end position="620"/>
    </location>
</feature>
<feature type="region of interest" description="Disordered" evidence="4">
    <location>
        <begin position="24"/>
        <end position="125"/>
    </location>
</feature>
<dbReference type="PRINTS" id="PR01007">
    <property type="entry name" value="FLGHOOKFLIK"/>
</dbReference>
<evidence type="ECO:0000256" key="1">
    <source>
        <dbReference type="ARBA" id="ARBA00003944"/>
    </source>
</evidence>
<comment type="function">
    <text evidence="1">Controls the length of the flagellar hook.</text>
</comment>
<keyword evidence="3" id="KW-1005">Bacterial flagellum biogenesis</keyword>